<dbReference type="EMBL" id="UINC01224810">
    <property type="protein sequence ID" value="SVE54584.1"/>
    <property type="molecule type" value="Genomic_DNA"/>
</dbReference>
<organism evidence="1">
    <name type="scientific">marine metagenome</name>
    <dbReference type="NCBI Taxonomy" id="408172"/>
    <lineage>
        <taxon>unclassified sequences</taxon>
        <taxon>metagenomes</taxon>
        <taxon>ecological metagenomes</taxon>
    </lineage>
</organism>
<proteinExistence type="predicted"/>
<name>A0A383ED88_9ZZZZ</name>
<gene>
    <name evidence="1" type="ORF">METZ01_LOCUS507438</name>
</gene>
<feature type="non-terminal residue" evidence="1">
    <location>
        <position position="70"/>
    </location>
</feature>
<accession>A0A383ED88</accession>
<evidence type="ECO:0000313" key="1">
    <source>
        <dbReference type="EMBL" id="SVE54584.1"/>
    </source>
</evidence>
<protein>
    <submittedName>
        <fullName evidence="1">Uncharacterized protein</fullName>
    </submittedName>
</protein>
<reference evidence="1" key="1">
    <citation type="submission" date="2018-05" db="EMBL/GenBank/DDBJ databases">
        <authorList>
            <person name="Lanie J.A."/>
            <person name="Ng W.-L."/>
            <person name="Kazmierczak K.M."/>
            <person name="Andrzejewski T.M."/>
            <person name="Davidsen T.M."/>
            <person name="Wayne K.J."/>
            <person name="Tettelin H."/>
            <person name="Glass J.I."/>
            <person name="Rusch D."/>
            <person name="Podicherti R."/>
            <person name="Tsui H.-C.T."/>
            <person name="Winkler M.E."/>
        </authorList>
    </citation>
    <scope>NUCLEOTIDE SEQUENCE</scope>
</reference>
<dbReference type="AlphaFoldDB" id="A0A383ED88"/>
<sequence length="70" mass="7359">MAASTEEMINLIGPVLRMQLGAAERYPVVRFVETTDRSAVALSISESMDEAGIIEATSKSLDSGSGVEAV</sequence>